<dbReference type="EMBL" id="FUYB01000003">
    <property type="protein sequence ID" value="SKA71686.1"/>
    <property type="molecule type" value="Genomic_DNA"/>
</dbReference>
<evidence type="ECO:0000313" key="1">
    <source>
        <dbReference type="EMBL" id="SKA71686.1"/>
    </source>
</evidence>
<protein>
    <submittedName>
        <fullName evidence="1">Uncharacterized protein</fullName>
    </submittedName>
</protein>
<dbReference type="AlphaFoldDB" id="A0A1T4W371"/>
<gene>
    <name evidence="1" type="ORF">SAMN02745130_00895</name>
</gene>
<accession>A0A1T4W371</accession>
<dbReference type="STRING" id="92487.SAMN02745130_00895"/>
<proteinExistence type="predicted"/>
<sequence>MNILIKLPIIALLLIPSIGAADRFIHQALPELIVDSQYSAEYYADNSCKANKKPRSIGCKFTCKPCLIPVCNNGVWELEPQDPPDSCNPPRIPVPTENMTCKIKTYEFCPPSCHSCTRE</sequence>
<name>A0A1T4W371_9GAMM</name>
<dbReference type="Proteomes" id="UP000190460">
    <property type="component" value="Unassembled WGS sequence"/>
</dbReference>
<evidence type="ECO:0000313" key="2">
    <source>
        <dbReference type="Proteomes" id="UP000190460"/>
    </source>
</evidence>
<keyword evidence="2" id="KW-1185">Reference proteome</keyword>
<reference evidence="1 2" key="1">
    <citation type="submission" date="2017-02" db="EMBL/GenBank/DDBJ databases">
        <authorList>
            <person name="Peterson S.W."/>
        </authorList>
    </citation>
    <scope>NUCLEOTIDE SEQUENCE [LARGE SCALE GENOMIC DNA]</scope>
    <source>
        <strain evidence="1 2">ATCC 49788</strain>
    </source>
</reference>
<organism evidence="1 2">
    <name type="scientific">Thiothrix eikelboomii</name>
    <dbReference type="NCBI Taxonomy" id="92487"/>
    <lineage>
        <taxon>Bacteria</taxon>
        <taxon>Pseudomonadati</taxon>
        <taxon>Pseudomonadota</taxon>
        <taxon>Gammaproteobacteria</taxon>
        <taxon>Thiotrichales</taxon>
        <taxon>Thiotrichaceae</taxon>
        <taxon>Thiothrix</taxon>
    </lineage>
</organism>